<dbReference type="GO" id="GO:0005737">
    <property type="term" value="C:cytoplasm"/>
    <property type="evidence" value="ECO:0007669"/>
    <property type="project" value="TreeGrafter"/>
</dbReference>
<sequence length="635" mass="72359">MLQVDKQLIAERKEQLELVRQALKQHFIGIDKIIDDLIGYIQVWYLMPELLQRPVIVNLWGMTGVGKTDLVRKLVRALGFQERFAEIELSNIDQTFWHSSVSSILDKRELHDSRPCILLFDEIQRFNTIDLEGKPLAQSRFMDFWSLLSDGYLTRYDQEVNDIDNFLGRYFWERKRKKKRLEAGEEPESYDHYEPYISSYDLLSFKKTLNLDIDLESLFDLPENELVNLLLNAKKKKTLYEPINHAQTLIIVSGNLDEAFSVARDAAEADVDADIFHAISSKVTLMDVKNALLRKFRPEQVARFGNIHLIYPSLRKQDFQALIAREVRRIQQETATRTGIQLSVDPSMEALIYRNGVFPAQGVRPVFSSVTDILEVNLSNFLLQALTTEADKVALSYDSTHKQIIAEVGEQPVKLAFEGRIDQIRASNQAAVTANISVHEAGHAVLYMVLFNLVPMQLQSRIANSYAGGFTFPHQIYRTKQTILDMIKIFLAGGLAEELLFGVSEASIGRSQDREEATILAIDYMRRYGFGDAFQANYVMEDHAHRMKKEITDTEVEHMIAAQVELARGLLQKHEVLLIELAQKLSLTGKLEVQMIADLAKLHGLVVSVQNEHYLHVPAYDTQLDSANLSVGNCS</sequence>
<dbReference type="SMART" id="SM00382">
    <property type="entry name" value="AAA"/>
    <property type="match status" value="1"/>
</dbReference>
<dbReference type="Pfam" id="PF00004">
    <property type="entry name" value="AAA"/>
    <property type="match status" value="1"/>
</dbReference>
<keyword evidence="3" id="KW-0143">Chaperone</keyword>
<evidence type="ECO:0000256" key="3">
    <source>
        <dbReference type="ARBA" id="ARBA00023186"/>
    </source>
</evidence>
<keyword evidence="2" id="KW-0067">ATP-binding</keyword>
<organism evidence="5 6">
    <name type="scientific">Thiothrix eikelboomii</name>
    <dbReference type="NCBI Taxonomy" id="92487"/>
    <lineage>
        <taxon>Bacteria</taxon>
        <taxon>Pseudomonadati</taxon>
        <taxon>Pseudomonadota</taxon>
        <taxon>Gammaproteobacteria</taxon>
        <taxon>Thiotrichales</taxon>
        <taxon>Thiotrichaceae</taxon>
        <taxon>Thiothrix</taxon>
    </lineage>
</organism>
<dbReference type="Proteomes" id="UP000190460">
    <property type="component" value="Unassembled WGS sequence"/>
</dbReference>
<accession>A0A1T4WF77</accession>
<dbReference type="GO" id="GO:0005524">
    <property type="term" value="F:ATP binding"/>
    <property type="evidence" value="ECO:0007669"/>
    <property type="project" value="UniProtKB-KW"/>
</dbReference>
<dbReference type="GO" id="GO:0051301">
    <property type="term" value="P:cell division"/>
    <property type="evidence" value="ECO:0007669"/>
    <property type="project" value="UniProtKB-KW"/>
</dbReference>
<dbReference type="GO" id="GO:0006508">
    <property type="term" value="P:proteolysis"/>
    <property type="evidence" value="ECO:0007669"/>
    <property type="project" value="UniProtKB-KW"/>
</dbReference>
<dbReference type="Gene3D" id="3.40.50.300">
    <property type="entry name" value="P-loop containing nucleotide triphosphate hydrolases"/>
    <property type="match status" value="1"/>
</dbReference>
<dbReference type="SUPFAM" id="SSF52540">
    <property type="entry name" value="P-loop containing nucleoside triphosphate hydrolases"/>
    <property type="match status" value="1"/>
</dbReference>
<dbReference type="GO" id="GO:0016887">
    <property type="term" value="F:ATP hydrolysis activity"/>
    <property type="evidence" value="ECO:0007669"/>
    <property type="project" value="InterPro"/>
</dbReference>
<evidence type="ECO:0000259" key="4">
    <source>
        <dbReference type="SMART" id="SM00382"/>
    </source>
</evidence>
<feature type="domain" description="AAA+ ATPase" evidence="4">
    <location>
        <begin position="53"/>
        <end position="277"/>
    </location>
</feature>
<keyword evidence="6" id="KW-1185">Reference proteome</keyword>
<dbReference type="Pfam" id="PF10431">
    <property type="entry name" value="ClpB_D2-small"/>
    <property type="match status" value="1"/>
</dbReference>
<dbReference type="OrthoDB" id="5619382at2"/>
<dbReference type="Gene3D" id="1.20.58.760">
    <property type="entry name" value="Peptidase M41"/>
    <property type="match status" value="1"/>
</dbReference>
<keyword evidence="5" id="KW-0378">Hydrolase</keyword>
<evidence type="ECO:0000313" key="5">
    <source>
        <dbReference type="EMBL" id="SKA75963.1"/>
    </source>
</evidence>
<dbReference type="GO" id="GO:0034605">
    <property type="term" value="P:cellular response to heat"/>
    <property type="evidence" value="ECO:0007669"/>
    <property type="project" value="TreeGrafter"/>
</dbReference>
<keyword evidence="5" id="KW-0132">Cell division</keyword>
<evidence type="ECO:0000313" key="6">
    <source>
        <dbReference type="Proteomes" id="UP000190460"/>
    </source>
</evidence>
<dbReference type="PANTHER" id="PTHR11638">
    <property type="entry name" value="ATP-DEPENDENT CLP PROTEASE"/>
    <property type="match status" value="1"/>
</dbReference>
<dbReference type="Pfam" id="PF01434">
    <property type="entry name" value="Peptidase_M41"/>
    <property type="match status" value="1"/>
</dbReference>
<dbReference type="InterPro" id="IPR019489">
    <property type="entry name" value="Clp_ATPase_C"/>
</dbReference>
<dbReference type="EMBL" id="FUYB01000005">
    <property type="protein sequence ID" value="SKA75963.1"/>
    <property type="molecule type" value="Genomic_DNA"/>
</dbReference>
<dbReference type="InterPro" id="IPR027417">
    <property type="entry name" value="P-loop_NTPase"/>
</dbReference>
<dbReference type="RefSeq" id="WP_078922067.1">
    <property type="nucleotide sequence ID" value="NZ_FUYB01000005.1"/>
</dbReference>
<dbReference type="AlphaFoldDB" id="A0A1T4WF77"/>
<dbReference type="STRING" id="92487.SAMN02745130_01604"/>
<keyword evidence="5" id="KW-0645">Protease</keyword>
<evidence type="ECO:0000256" key="1">
    <source>
        <dbReference type="ARBA" id="ARBA00022741"/>
    </source>
</evidence>
<dbReference type="InterPro" id="IPR003959">
    <property type="entry name" value="ATPase_AAA_core"/>
</dbReference>
<keyword evidence="1" id="KW-0547">Nucleotide-binding</keyword>
<gene>
    <name evidence="5" type="ORF">SAMN02745130_01604</name>
</gene>
<dbReference type="PANTHER" id="PTHR11638:SF18">
    <property type="entry name" value="HEAT SHOCK PROTEIN 104"/>
    <property type="match status" value="1"/>
</dbReference>
<protein>
    <submittedName>
        <fullName evidence="5">Cell division protease FtsH</fullName>
    </submittedName>
</protein>
<dbReference type="InterPro" id="IPR000642">
    <property type="entry name" value="Peptidase_M41"/>
</dbReference>
<dbReference type="InterPro" id="IPR037219">
    <property type="entry name" value="Peptidase_M41-like"/>
</dbReference>
<dbReference type="Gene3D" id="1.10.8.60">
    <property type="match status" value="1"/>
</dbReference>
<dbReference type="GO" id="GO:0004176">
    <property type="term" value="F:ATP-dependent peptidase activity"/>
    <property type="evidence" value="ECO:0007669"/>
    <property type="project" value="InterPro"/>
</dbReference>
<name>A0A1T4WF77_9GAMM</name>
<evidence type="ECO:0000256" key="2">
    <source>
        <dbReference type="ARBA" id="ARBA00022840"/>
    </source>
</evidence>
<keyword evidence="5" id="KW-0131">Cell cycle</keyword>
<dbReference type="SUPFAM" id="SSF140990">
    <property type="entry name" value="FtsH protease domain-like"/>
    <property type="match status" value="1"/>
</dbReference>
<reference evidence="5 6" key="1">
    <citation type="submission" date="2017-02" db="EMBL/GenBank/DDBJ databases">
        <authorList>
            <person name="Peterson S.W."/>
        </authorList>
    </citation>
    <scope>NUCLEOTIDE SEQUENCE [LARGE SCALE GENOMIC DNA]</scope>
    <source>
        <strain evidence="5 6">ATCC 49788</strain>
    </source>
</reference>
<proteinExistence type="predicted"/>
<dbReference type="GO" id="GO:0004222">
    <property type="term" value="F:metalloendopeptidase activity"/>
    <property type="evidence" value="ECO:0007669"/>
    <property type="project" value="InterPro"/>
</dbReference>
<dbReference type="InterPro" id="IPR003593">
    <property type="entry name" value="AAA+_ATPase"/>
</dbReference>
<dbReference type="InterPro" id="IPR050130">
    <property type="entry name" value="ClpA_ClpB"/>
</dbReference>